<dbReference type="GO" id="GO:0006013">
    <property type="term" value="P:mannose metabolic process"/>
    <property type="evidence" value="ECO:0007669"/>
    <property type="project" value="TreeGrafter"/>
</dbReference>
<dbReference type="Proteomes" id="UP000887569">
    <property type="component" value="Unplaced"/>
</dbReference>
<feature type="binding site" evidence="12">
    <location>
        <position position="240"/>
    </location>
    <ligand>
        <name>Mg(2+)</name>
        <dbReference type="ChEBI" id="CHEBI:18420"/>
        <label>1</label>
    </ligand>
</feature>
<dbReference type="SUPFAM" id="SSF56784">
    <property type="entry name" value="HAD-like"/>
    <property type="match status" value="1"/>
</dbReference>
<feature type="binding site" evidence="11">
    <location>
        <position position="139"/>
    </location>
    <ligand>
        <name>alpha-D-mannose 1-phosphate</name>
        <dbReference type="ChEBI" id="CHEBI:58409"/>
    </ligand>
</feature>
<dbReference type="InterPro" id="IPR023214">
    <property type="entry name" value="HAD_sf"/>
</dbReference>
<dbReference type="InterPro" id="IPR006379">
    <property type="entry name" value="HAD-SF_hydro_IIB"/>
</dbReference>
<dbReference type="FunFam" id="3.30.1240.20:FF:000001">
    <property type="entry name" value="Phosphomannomutase"/>
    <property type="match status" value="1"/>
</dbReference>
<dbReference type="SFLD" id="SFLDF00445">
    <property type="entry name" value="alpha-phosphomannomutase"/>
    <property type="match status" value="1"/>
</dbReference>
<dbReference type="Gene3D" id="3.30.1240.20">
    <property type="match status" value="1"/>
</dbReference>
<feature type="binding site" evidence="12">
    <location>
        <position position="223"/>
    </location>
    <ligand>
        <name>Mg(2+)</name>
        <dbReference type="ChEBI" id="CHEBI:18420"/>
        <label>1</label>
    </ligand>
</feature>
<feature type="binding site" evidence="11">
    <location>
        <position position="150"/>
    </location>
    <ligand>
        <name>alpha-D-mannose 1-phosphate</name>
        <dbReference type="ChEBI" id="CHEBI:58409"/>
    </ligand>
</feature>
<dbReference type="SFLD" id="SFLDS00003">
    <property type="entry name" value="Haloacid_Dehalogenase"/>
    <property type="match status" value="1"/>
</dbReference>
<feature type="binding site" evidence="11">
    <location>
        <position position="195"/>
    </location>
    <ligand>
        <name>alpha-D-mannose 1-phosphate</name>
        <dbReference type="ChEBI" id="CHEBI:58409"/>
    </ligand>
</feature>
<evidence type="ECO:0000256" key="1">
    <source>
        <dbReference type="ARBA" id="ARBA00004496"/>
    </source>
</evidence>
<comment type="subcellular location">
    <subcellularLocation>
        <location evidence="1 13">Cytoplasm</location>
    </subcellularLocation>
</comment>
<evidence type="ECO:0000256" key="6">
    <source>
        <dbReference type="ARBA" id="ARBA00022490"/>
    </source>
</evidence>
<feature type="binding site" evidence="11">
    <location>
        <position position="197"/>
    </location>
    <ligand>
        <name>alpha-D-mannose 1-phosphate</name>
        <dbReference type="ChEBI" id="CHEBI:58409"/>
    </ligand>
</feature>
<evidence type="ECO:0000313" key="14">
    <source>
        <dbReference type="Proteomes" id="UP000887569"/>
    </source>
</evidence>
<name>A0A914ZGP3_PARUN</name>
<dbReference type="SFLD" id="SFLDG01143">
    <property type="entry name" value="C2.B.3:_Phosphomannomutase_Lik"/>
    <property type="match status" value="1"/>
</dbReference>
<comment type="similarity">
    <text evidence="3 13">Belongs to the eukaryotic PMM family.</text>
</comment>
<evidence type="ECO:0000256" key="2">
    <source>
        <dbReference type="ARBA" id="ARBA00004699"/>
    </source>
</evidence>
<evidence type="ECO:0000256" key="13">
    <source>
        <dbReference type="RuleBase" id="RU361118"/>
    </source>
</evidence>
<dbReference type="GO" id="GO:0005829">
    <property type="term" value="C:cytosol"/>
    <property type="evidence" value="ECO:0007669"/>
    <property type="project" value="TreeGrafter"/>
</dbReference>
<dbReference type="CDD" id="cd02585">
    <property type="entry name" value="HAD_PMM"/>
    <property type="match status" value="1"/>
</dbReference>
<evidence type="ECO:0000256" key="4">
    <source>
        <dbReference type="ARBA" id="ARBA00011738"/>
    </source>
</evidence>
<dbReference type="EC" id="5.4.2.8" evidence="5 13"/>
<dbReference type="GO" id="GO:0004615">
    <property type="term" value="F:phosphomannomutase activity"/>
    <property type="evidence" value="ECO:0007669"/>
    <property type="project" value="UniProtKB-EC"/>
</dbReference>
<comment type="subunit">
    <text evidence="4 13">Homodimer.</text>
</comment>
<keyword evidence="14" id="KW-1185">Reference proteome</keyword>
<sequence length="262" mass="29777">FRGHSYCVLIGMAGAVKKDAILLFDVDGTLTMPRQKIDTKMREFLLEVRSKVPLAVVGGSDLAKIVEQLGDSLEDVLTRFDFVFSENGLVGFHNEKAFPVQSIKEKLGEERLQRLINFTLRQFSEIELPVKRGNFIEFRNGMLNVSPIGRSCSQAERLQFAEYDAHHSVRAKLVEQLKEFTKGWDLNICIGGQISIDIFPNGWDKTFCLQYLHDFDKVYFFGDKTAPGGNDYDIFVSPRTIGYSVSDPYDTRKQVTELLKAM</sequence>
<dbReference type="GO" id="GO:0009298">
    <property type="term" value="P:GDP-mannose biosynthetic process"/>
    <property type="evidence" value="ECO:0007669"/>
    <property type="project" value="InterPro"/>
</dbReference>
<protein>
    <recommendedName>
        <fullName evidence="5 13">Phosphomannomutase</fullName>
        <ecNumber evidence="5 13">5.4.2.8</ecNumber>
    </recommendedName>
</protein>
<feature type="binding site" evidence="11">
    <location>
        <position position="34"/>
    </location>
    <ligand>
        <name>alpha-D-mannose 1-phosphate</name>
        <dbReference type="ChEBI" id="CHEBI:58409"/>
    </ligand>
</feature>
<dbReference type="InterPro" id="IPR043169">
    <property type="entry name" value="PMM_cap"/>
</dbReference>
<keyword evidence="8 12" id="KW-0460">Magnesium</keyword>
<dbReference type="NCBIfam" id="TIGR01484">
    <property type="entry name" value="HAD-SF-IIB"/>
    <property type="match status" value="1"/>
</dbReference>
<evidence type="ECO:0000256" key="7">
    <source>
        <dbReference type="ARBA" id="ARBA00022723"/>
    </source>
</evidence>
<comment type="function">
    <text evidence="13">Involved in the synthesis of the GDP-mannose and dolichol-phosphate-mannose required for a number of critical mannosyl transfer reactions.</text>
</comment>
<comment type="cofactor">
    <cofactor evidence="12">
        <name>Mg(2+)</name>
        <dbReference type="ChEBI" id="CHEBI:18420"/>
    </cofactor>
</comment>
<dbReference type="GO" id="GO:0046872">
    <property type="term" value="F:metal ion binding"/>
    <property type="evidence" value="ECO:0007669"/>
    <property type="project" value="UniProtKB-KW"/>
</dbReference>
<dbReference type="PANTHER" id="PTHR10466">
    <property type="entry name" value="PHOSPHOMANNOMUTASE"/>
    <property type="match status" value="1"/>
</dbReference>
<dbReference type="PANTHER" id="PTHR10466:SF0">
    <property type="entry name" value="PHOSPHOMANNOMUTASE"/>
    <property type="match status" value="1"/>
</dbReference>
<feature type="binding site" evidence="12">
    <location>
        <position position="25"/>
    </location>
    <ligand>
        <name>Mg(2+)</name>
        <dbReference type="ChEBI" id="CHEBI:18420"/>
        <label>1</label>
    </ligand>
</feature>
<evidence type="ECO:0000256" key="8">
    <source>
        <dbReference type="ARBA" id="ARBA00022842"/>
    </source>
</evidence>
<comment type="catalytic activity">
    <reaction evidence="13">
        <text>alpha-D-mannose 1-phosphate = D-mannose 6-phosphate</text>
        <dbReference type="Rhea" id="RHEA:11140"/>
        <dbReference type="ChEBI" id="CHEBI:58409"/>
        <dbReference type="ChEBI" id="CHEBI:58735"/>
        <dbReference type="EC" id="5.4.2.8"/>
    </reaction>
</comment>
<organism evidence="14 15">
    <name type="scientific">Parascaris univalens</name>
    <name type="common">Nematode worm</name>
    <dbReference type="NCBI Taxonomy" id="6257"/>
    <lineage>
        <taxon>Eukaryota</taxon>
        <taxon>Metazoa</taxon>
        <taxon>Ecdysozoa</taxon>
        <taxon>Nematoda</taxon>
        <taxon>Chromadorea</taxon>
        <taxon>Rhabditida</taxon>
        <taxon>Spirurina</taxon>
        <taxon>Ascaridomorpha</taxon>
        <taxon>Ascaridoidea</taxon>
        <taxon>Ascarididae</taxon>
        <taxon>Parascaris</taxon>
    </lineage>
</organism>
<feature type="active site" description="Proton donor/acceptor" evidence="10">
    <location>
        <position position="27"/>
    </location>
</feature>
<evidence type="ECO:0000256" key="10">
    <source>
        <dbReference type="PIRSR" id="PIRSR605002-1"/>
    </source>
</evidence>
<feature type="binding site" evidence="12">
    <location>
        <position position="27"/>
    </location>
    <ligand>
        <name>Mg(2+)</name>
        <dbReference type="ChEBI" id="CHEBI:18420"/>
        <label>1</label>
    </ligand>
</feature>
<dbReference type="AlphaFoldDB" id="A0A914ZGP3"/>
<evidence type="ECO:0000256" key="9">
    <source>
        <dbReference type="ARBA" id="ARBA00023235"/>
    </source>
</evidence>
<dbReference type="Pfam" id="PF03332">
    <property type="entry name" value="PMM"/>
    <property type="match status" value="1"/>
</dbReference>
<evidence type="ECO:0000256" key="12">
    <source>
        <dbReference type="PIRSR" id="PIRSR605002-3"/>
    </source>
</evidence>
<feature type="binding site" evidence="11">
    <location>
        <position position="157"/>
    </location>
    <ligand>
        <name>alpha-D-mannose 1-phosphate</name>
        <dbReference type="ChEBI" id="CHEBI:58409"/>
    </ligand>
</feature>
<evidence type="ECO:0000256" key="5">
    <source>
        <dbReference type="ARBA" id="ARBA00012730"/>
    </source>
</evidence>
<accession>A0A914ZGP3</accession>
<keyword evidence="7 12" id="KW-0479">Metal-binding</keyword>
<feature type="active site" description="Nucleophile" evidence="10">
    <location>
        <position position="25"/>
    </location>
</feature>
<keyword evidence="6 13" id="KW-0963">Cytoplasm</keyword>
<dbReference type="Gene3D" id="3.40.50.1000">
    <property type="entry name" value="HAD superfamily/HAD-like"/>
    <property type="match status" value="1"/>
</dbReference>
<dbReference type="WBParaSite" id="PgB04_g012_t01">
    <property type="protein sequence ID" value="PgB04_g012_t01"/>
    <property type="gene ID" value="PgB04_g012"/>
</dbReference>
<evidence type="ECO:0000256" key="3">
    <source>
        <dbReference type="ARBA" id="ARBA00009736"/>
    </source>
</evidence>
<proteinExistence type="inferred from homology"/>
<dbReference type="GO" id="GO:0006487">
    <property type="term" value="P:protein N-linked glycosylation"/>
    <property type="evidence" value="ECO:0007669"/>
    <property type="project" value="TreeGrafter"/>
</dbReference>
<dbReference type="InterPro" id="IPR005002">
    <property type="entry name" value="PMM"/>
</dbReference>
<feature type="binding site" evidence="12">
    <location>
        <position position="235"/>
    </location>
    <ligand>
        <name>Mg(2+)</name>
        <dbReference type="ChEBI" id="CHEBI:18420"/>
        <label>2</label>
    </ligand>
</feature>
<evidence type="ECO:0000256" key="11">
    <source>
        <dbReference type="PIRSR" id="PIRSR605002-2"/>
    </source>
</evidence>
<reference evidence="15" key="1">
    <citation type="submission" date="2022-11" db="UniProtKB">
        <authorList>
            <consortium name="WormBaseParasite"/>
        </authorList>
    </citation>
    <scope>IDENTIFICATION</scope>
</reference>
<dbReference type="SFLD" id="SFLDG01140">
    <property type="entry name" value="C2.B:_Phosphomannomutase_and_P"/>
    <property type="match status" value="1"/>
</dbReference>
<comment type="pathway">
    <text evidence="2 13">Nucleotide-sugar biosynthesis; GDP-alpha-D-mannose biosynthesis; alpha-D-mannose 1-phosphate from D-fructose 6-phosphate: step 2/2.</text>
</comment>
<keyword evidence="9 13" id="KW-0413">Isomerase</keyword>
<dbReference type="InterPro" id="IPR036412">
    <property type="entry name" value="HAD-like_sf"/>
</dbReference>
<evidence type="ECO:0000313" key="15">
    <source>
        <dbReference type="WBParaSite" id="PgB04_g012_t01"/>
    </source>
</evidence>